<proteinExistence type="predicted"/>
<name>A0ACB9Z1M9_9PEZI</name>
<gene>
    <name evidence="1" type="ORF">F4820DRAFT_419676</name>
</gene>
<reference evidence="1 2" key="1">
    <citation type="journal article" date="2022" name="New Phytol.">
        <title>Ecological generalism drives hyperdiversity of secondary metabolite gene clusters in xylarialean endophytes.</title>
        <authorList>
            <person name="Franco M.E.E."/>
            <person name="Wisecaver J.H."/>
            <person name="Arnold A.E."/>
            <person name="Ju Y.M."/>
            <person name="Slot J.C."/>
            <person name="Ahrendt S."/>
            <person name="Moore L.P."/>
            <person name="Eastman K.E."/>
            <person name="Scott K."/>
            <person name="Konkel Z."/>
            <person name="Mondo S.J."/>
            <person name="Kuo A."/>
            <person name="Hayes R.D."/>
            <person name="Haridas S."/>
            <person name="Andreopoulos B."/>
            <person name="Riley R."/>
            <person name="LaButti K."/>
            <person name="Pangilinan J."/>
            <person name="Lipzen A."/>
            <person name="Amirebrahimi M."/>
            <person name="Yan J."/>
            <person name="Adam C."/>
            <person name="Keymanesh K."/>
            <person name="Ng V."/>
            <person name="Louie K."/>
            <person name="Northen T."/>
            <person name="Drula E."/>
            <person name="Henrissat B."/>
            <person name="Hsieh H.M."/>
            <person name="Youens-Clark K."/>
            <person name="Lutzoni F."/>
            <person name="Miadlikowska J."/>
            <person name="Eastwood D.C."/>
            <person name="Hamelin R.C."/>
            <person name="Grigoriev I.V."/>
            <person name="U'Ren J.M."/>
        </authorList>
    </citation>
    <scope>NUCLEOTIDE SEQUENCE [LARGE SCALE GENOMIC DNA]</scope>
    <source>
        <strain evidence="1 2">CBS 119005</strain>
    </source>
</reference>
<dbReference type="Proteomes" id="UP001497700">
    <property type="component" value="Unassembled WGS sequence"/>
</dbReference>
<evidence type="ECO:0000313" key="1">
    <source>
        <dbReference type="EMBL" id="KAI4865615.1"/>
    </source>
</evidence>
<organism evidence="1 2">
    <name type="scientific">Hypoxylon rubiginosum</name>
    <dbReference type="NCBI Taxonomy" id="110542"/>
    <lineage>
        <taxon>Eukaryota</taxon>
        <taxon>Fungi</taxon>
        <taxon>Dikarya</taxon>
        <taxon>Ascomycota</taxon>
        <taxon>Pezizomycotina</taxon>
        <taxon>Sordariomycetes</taxon>
        <taxon>Xylariomycetidae</taxon>
        <taxon>Xylariales</taxon>
        <taxon>Hypoxylaceae</taxon>
        <taxon>Hypoxylon</taxon>
    </lineage>
</organism>
<keyword evidence="2" id="KW-1185">Reference proteome</keyword>
<protein>
    <submittedName>
        <fullName evidence="1">Short-chain dehydrogenase/reductase family protein</fullName>
    </submittedName>
</protein>
<comment type="caution">
    <text evidence="1">The sequence shown here is derived from an EMBL/GenBank/DDBJ whole genome shotgun (WGS) entry which is preliminary data.</text>
</comment>
<dbReference type="EMBL" id="MU393469">
    <property type="protein sequence ID" value="KAI4865615.1"/>
    <property type="molecule type" value="Genomic_DNA"/>
</dbReference>
<evidence type="ECO:0000313" key="2">
    <source>
        <dbReference type="Proteomes" id="UP001497700"/>
    </source>
</evidence>
<sequence>MDTTVFDISPEKEASVPQFLYRQFFITPTATTPSEVDLSGKTAIVTGSNTGIGLECARQLLDLGLGKLIIAVRDESKGEAARKTLAVGHEASIIEIWTLNLSSYTSVTRFSARTNALDRLDIVVLNAGVWRNTEEFNKSTGYEEDIQVNFLSTMLLAILLLPVLKAKKVDDSIGRLVLVSSDTAALTKFEERHEDPLLPTYKTKSKKPNMFERYATSKLLGQLALSELVKLVPSSAVIVNCANPGLCHGSSLQRDSNGSISGVFGNLFERLIGRSCAVGARVFVDAAVKHGAEVHGHYMEDCKIRPMAPLLYTPEGKYIAELVWRELMAELAFAGVEDVIEGLSN</sequence>
<accession>A0ACB9Z1M9</accession>